<gene>
    <name evidence="8" type="ORF">CYCCA115_LOCUS6846</name>
</gene>
<evidence type="ECO:0000256" key="4">
    <source>
        <dbReference type="ARBA" id="ARBA00022737"/>
    </source>
</evidence>
<dbReference type="PANTHER" id="PTHR44826">
    <property type="entry name" value="SPORE COAT PROTEIN SP85"/>
    <property type="match status" value="1"/>
</dbReference>
<dbReference type="InterPro" id="IPR051860">
    <property type="entry name" value="Plasmodium_CSP_Invasion"/>
</dbReference>
<accession>A0AAD2CX65</accession>
<evidence type="ECO:0000256" key="2">
    <source>
        <dbReference type="ARBA" id="ARBA00021911"/>
    </source>
</evidence>
<sequence length="922" mass="97672">MGLSSSSSFSSSSSRSRRRRRSDSQNREQGCHESEDGQQFRDDDELASVLNDKLASIVEGVCAHKQQPYCNKDNVAAGNILPRDTIVSTNARTKDEQRKAEKDRSDEFFLQYTHIERAAIRIQQNFRQRKQQMPAIQGDDNALKCCSGGSNSGGFDIDPMFRDSVTSNAGAGGFTSSPSGLKAMAGQAAGSASSSVGAGASAGLSAGAASATVTGVVTAAIAATVAGAIVTTVAVTSAVATSENAPGIIFTPDVNQIISRCGLVSPESRIGMFGMLFEGFSRPLNGRESALLEDIVFDAYNNLTVGEHVGPVGKCLDPLSREMQVVKIINQANVPLVEGLQGSSFLEIVFETMIICDGCLASRPLFKTEKGQKSETALDKDNYDSQNPTRRLRGTLVERQLEEETKLLLDQLSDDISTFDDVSGADFFHRLILKVIVATEELSEIEELPKGFVKVAQAYVKATPIEEDVSLGVPPQDSDMGSTGGSSGSDGDSSDGGNSLGNRIVASEYVLFVEIKYQKQAHGGKAAFSFTYMEEETGGAVTEVLVTDPTDPLSVLIQSTPFPTFQPSQGPTTSPDVNPTTAFSSQPTAIQSESPIQSPSEVPSFISVSIPSTPPPPSPPSQKATTSPNVNPTPALSSQPTAIRTESPKESLNESPSNLPNGPSETPSSIPSSIWSESPSAAQPPEPYQIPNVIPSENPGSISSTKPSIIPSTVLSLLPSFVPSVMPSMIPSPIPNTVPSTIPSIIPSMKPTSKTSDSPSVNPISEPSRSPTLVPSAAPSRSPTTVPSSTSTSASSANPTNAYEWRFEIWLLHDNNNSEDTQDDVTFSFYSGGSLKDSTFFNGVTGANLTTTVHTQEDLDEVIVSINGDDAMFIDYAELQKDGVSIKRWGGDEGAGWCLSMDSSYSFDRQSGHCAASKIFAV</sequence>
<feature type="compositionally biased region" description="Low complexity" evidence="7">
    <location>
        <begin position="489"/>
        <end position="499"/>
    </location>
</feature>
<evidence type="ECO:0000256" key="6">
    <source>
        <dbReference type="ARBA" id="ARBA00045806"/>
    </source>
</evidence>
<proteinExistence type="inferred from homology"/>
<feature type="compositionally biased region" description="Low complexity" evidence="7">
    <location>
        <begin position="663"/>
        <end position="681"/>
    </location>
</feature>
<evidence type="ECO:0000313" key="8">
    <source>
        <dbReference type="EMBL" id="CAJ1940050.1"/>
    </source>
</evidence>
<evidence type="ECO:0000313" key="9">
    <source>
        <dbReference type="Proteomes" id="UP001295423"/>
    </source>
</evidence>
<feature type="compositionally biased region" description="Polar residues" evidence="7">
    <location>
        <begin position="556"/>
        <end position="597"/>
    </location>
</feature>
<feature type="region of interest" description="Disordered" evidence="7">
    <location>
        <begin position="468"/>
        <end position="499"/>
    </location>
</feature>
<keyword evidence="4" id="KW-0677">Repeat</keyword>
<name>A0AAD2CX65_9STRA</name>
<feature type="region of interest" description="Disordered" evidence="7">
    <location>
        <begin position="555"/>
        <end position="705"/>
    </location>
</feature>
<dbReference type="EMBL" id="CAKOGP040000890">
    <property type="protein sequence ID" value="CAJ1940050.1"/>
    <property type="molecule type" value="Genomic_DNA"/>
</dbReference>
<comment type="function">
    <text evidence="6">Essential sporozoite protein. In the mosquito vector, required for sporozoite development in the oocyst, migration through the vector hemolymph and entry into the vector salivary glands. In the vertebrate host, required for sporozoite migration through the host dermis and infection of host hepatocytes. Binds to highly sulfated heparan sulfate proteoglycans (HSPGs) on the surface of host hepatocytes.</text>
</comment>
<comment type="function">
    <text evidence="5">In the vertebrate host, binds to highly sulfated heparan sulfate proteoglycans (HSPGs) on the surface of host hepatocytes and is required for sporozoite invasion of the host hepatocytes.</text>
</comment>
<feature type="region of interest" description="Disordered" evidence="7">
    <location>
        <begin position="1"/>
        <end position="43"/>
    </location>
</feature>
<comment type="similarity">
    <text evidence="1">Belongs to the plasmodium circumsporozoite protein family.</text>
</comment>
<organism evidence="8 9">
    <name type="scientific">Cylindrotheca closterium</name>
    <dbReference type="NCBI Taxonomy" id="2856"/>
    <lineage>
        <taxon>Eukaryota</taxon>
        <taxon>Sar</taxon>
        <taxon>Stramenopiles</taxon>
        <taxon>Ochrophyta</taxon>
        <taxon>Bacillariophyta</taxon>
        <taxon>Bacillariophyceae</taxon>
        <taxon>Bacillariophycidae</taxon>
        <taxon>Bacillariales</taxon>
        <taxon>Bacillariaceae</taxon>
        <taxon>Cylindrotheca</taxon>
    </lineage>
</organism>
<evidence type="ECO:0000256" key="7">
    <source>
        <dbReference type="SAM" id="MobiDB-lite"/>
    </source>
</evidence>
<feature type="compositionally biased region" description="Polar residues" evidence="7">
    <location>
        <begin position="750"/>
        <end position="773"/>
    </location>
</feature>
<keyword evidence="9" id="KW-1185">Reference proteome</keyword>
<comment type="caution">
    <text evidence="8">The sequence shown here is derived from an EMBL/GenBank/DDBJ whole genome shotgun (WGS) entry which is preliminary data.</text>
</comment>
<evidence type="ECO:0000256" key="3">
    <source>
        <dbReference type="ARBA" id="ARBA00022522"/>
    </source>
</evidence>
<feature type="compositionally biased region" description="Basic and acidic residues" evidence="7">
    <location>
        <begin position="22"/>
        <end position="41"/>
    </location>
</feature>
<keyword evidence="3" id="KW-0748">Sporozoite</keyword>
<feature type="compositionally biased region" description="Low complexity" evidence="7">
    <location>
        <begin position="774"/>
        <end position="798"/>
    </location>
</feature>
<evidence type="ECO:0000256" key="5">
    <source>
        <dbReference type="ARBA" id="ARBA00033726"/>
    </source>
</evidence>
<dbReference type="Proteomes" id="UP001295423">
    <property type="component" value="Unassembled WGS sequence"/>
</dbReference>
<protein>
    <recommendedName>
        <fullName evidence="2">Circumsporozoite protein</fullName>
    </recommendedName>
</protein>
<dbReference type="AlphaFoldDB" id="A0AAD2CX65"/>
<feature type="region of interest" description="Disordered" evidence="7">
    <location>
        <begin position="741"/>
        <end position="798"/>
    </location>
</feature>
<evidence type="ECO:0000256" key="1">
    <source>
        <dbReference type="ARBA" id="ARBA00006241"/>
    </source>
</evidence>
<dbReference type="PANTHER" id="PTHR44826:SF3">
    <property type="entry name" value="SPORE COAT PROTEIN SP85"/>
    <property type="match status" value="1"/>
</dbReference>
<feature type="compositionally biased region" description="Polar residues" evidence="7">
    <location>
        <begin position="622"/>
        <end position="644"/>
    </location>
</feature>
<reference evidence="8" key="1">
    <citation type="submission" date="2023-08" db="EMBL/GenBank/DDBJ databases">
        <authorList>
            <person name="Audoor S."/>
            <person name="Bilcke G."/>
        </authorList>
    </citation>
    <scope>NUCLEOTIDE SEQUENCE</scope>
</reference>
<feature type="compositionally biased region" description="Low complexity" evidence="7">
    <location>
        <begin position="598"/>
        <end position="611"/>
    </location>
</feature>
<feature type="compositionally biased region" description="Low complexity" evidence="7">
    <location>
        <begin position="1"/>
        <end position="14"/>
    </location>
</feature>